<dbReference type="InterPro" id="IPR011528">
    <property type="entry name" value="NERD"/>
</dbReference>
<reference evidence="2 3" key="1">
    <citation type="journal article" date="2018" name="Int. J. Syst. Evol. Microbiol.">
        <title>Planococcus salinus sp. nov., a moderately halophilic bacterium isolated from a saline-alkali soil.</title>
        <authorList>
            <person name="Gan L."/>
        </authorList>
    </citation>
    <scope>NUCLEOTIDE SEQUENCE [LARGE SCALE GENOMIC DNA]</scope>
    <source>
        <strain evidence="2 3">LCB217</strain>
    </source>
</reference>
<gene>
    <name evidence="2" type="ORF">EEX84_01195</name>
</gene>
<keyword evidence="3" id="KW-1185">Reference proteome</keyword>
<sequence>MKGGLFIKMKLARLSEMEALHALLARLPDNHFQRKFLETEIYRQAAGKRGEKRLRERFKEFDLDAAYEVLWDIRLCLGDWRVQMDGLLLTERGAIIIESKNISGKILFNEETGEFSREDLEGKKTIMEDPTVQLNKHIRFLTKWFKTQKINMPLAGIVVFTAKQSEFISKPNHTPICKTYQMPENLLKIWQAFPPEAHSTKLITIKKKLLSLQTPFRRNPLCQQYYLDPNELLAGVKCSQCQLLTMERHRKNWHCTKCGHRDSLAHHLAVQEYFSLVNTHLTNEQFRKFCRVDSPHVASRLLKQLDLKKTGELKTRSYQLWSGE</sequence>
<comment type="caution">
    <text evidence="2">The sequence shown here is derived from an EMBL/GenBank/DDBJ whole genome shotgun (WGS) entry which is preliminary data.</text>
</comment>
<feature type="domain" description="NERD" evidence="1">
    <location>
        <begin position="46"/>
        <end position="164"/>
    </location>
</feature>
<evidence type="ECO:0000313" key="2">
    <source>
        <dbReference type="EMBL" id="RNF40998.1"/>
    </source>
</evidence>
<name>A0A3M8PBB1_9BACL</name>
<dbReference type="Proteomes" id="UP000275473">
    <property type="component" value="Unassembled WGS sequence"/>
</dbReference>
<protein>
    <submittedName>
        <fullName evidence="2">NERD domain-containing protein</fullName>
    </submittedName>
</protein>
<dbReference type="AlphaFoldDB" id="A0A3M8PBB1"/>
<dbReference type="EMBL" id="RIAX01000001">
    <property type="protein sequence ID" value="RNF40998.1"/>
    <property type="molecule type" value="Genomic_DNA"/>
</dbReference>
<accession>A0A3M8PBB1</accession>
<proteinExistence type="predicted"/>
<evidence type="ECO:0000259" key="1">
    <source>
        <dbReference type="PROSITE" id="PS50965"/>
    </source>
</evidence>
<organism evidence="2 3">
    <name type="scientific">Planococcus salinus</name>
    <dbReference type="NCBI Taxonomy" id="1848460"/>
    <lineage>
        <taxon>Bacteria</taxon>
        <taxon>Bacillati</taxon>
        <taxon>Bacillota</taxon>
        <taxon>Bacilli</taxon>
        <taxon>Bacillales</taxon>
        <taxon>Caryophanaceae</taxon>
        <taxon>Planococcus</taxon>
    </lineage>
</organism>
<evidence type="ECO:0000313" key="3">
    <source>
        <dbReference type="Proteomes" id="UP000275473"/>
    </source>
</evidence>
<dbReference type="OrthoDB" id="569879at2"/>
<dbReference type="Pfam" id="PF08378">
    <property type="entry name" value="NERD"/>
    <property type="match status" value="1"/>
</dbReference>
<dbReference type="PROSITE" id="PS50965">
    <property type="entry name" value="NERD"/>
    <property type="match status" value="1"/>
</dbReference>